<keyword evidence="8" id="KW-1185">Reference proteome</keyword>
<name>A0A1I0YNM0_9RHOB</name>
<evidence type="ECO:0000313" key="7">
    <source>
        <dbReference type="EMBL" id="SFB14995.1"/>
    </source>
</evidence>
<evidence type="ECO:0000256" key="5">
    <source>
        <dbReference type="ARBA" id="ARBA00034923"/>
    </source>
</evidence>
<dbReference type="GO" id="GO:0043138">
    <property type="term" value="F:3'-5' DNA helicase activity"/>
    <property type="evidence" value="ECO:0007669"/>
    <property type="project" value="TreeGrafter"/>
</dbReference>
<dbReference type="GO" id="GO:0005524">
    <property type="term" value="F:ATP binding"/>
    <property type="evidence" value="ECO:0007669"/>
    <property type="project" value="UniProtKB-KW"/>
</dbReference>
<dbReference type="AlphaFoldDB" id="A0A1I0YNM0"/>
<keyword evidence="2" id="KW-0378">Hydrolase</keyword>
<dbReference type="InterPro" id="IPR000212">
    <property type="entry name" value="DNA_helicase_UvrD/REP"/>
</dbReference>
<dbReference type="SUPFAM" id="SSF52540">
    <property type="entry name" value="P-loop containing nucleoside triphosphate hydrolases"/>
    <property type="match status" value="1"/>
</dbReference>
<accession>A0A1I0YNM0</accession>
<dbReference type="GO" id="GO:0003677">
    <property type="term" value="F:DNA binding"/>
    <property type="evidence" value="ECO:0007669"/>
    <property type="project" value="InterPro"/>
</dbReference>
<proteinExistence type="predicted"/>
<dbReference type="RefSeq" id="WP_092066800.1">
    <property type="nucleotide sequence ID" value="NZ_FOJU01000006.1"/>
</dbReference>
<feature type="domain" description="UvrD-like helicase ATP-binding" evidence="6">
    <location>
        <begin position="14"/>
        <end position="90"/>
    </location>
</feature>
<evidence type="ECO:0000256" key="2">
    <source>
        <dbReference type="ARBA" id="ARBA00022801"/>
    </source>
</evidence>
<evidence type="ECO:0000259" key="6">
    <source>
        <dbReference type="Pfam" id="PF00580"/>
    </source>
</evidence>
<dbReference type="STRING" id="871651.SAMN05421688_3257"/>
<evidence type="ECO:0000256" key="1">
    <source>
        <dbReference type="ARBA" id="ARBA00022741"/>
    </source>
</evidence>
<keyword evidence="3 7" id="KW-0347">Helicase</keyword>
<dbReference type="EMBL" id="FOJU01000006">
    <property type="protein sequence ID" value="SFB14995.1"/>
    <property type="molecule type" value="Genomic_DNA"/>
</dbReference>
<feature type="domain" description="UvrD-like helicase ATP-binding" evidence="6">
    <location>
        <begin position="124"/>
        <end position="172"/>
    </location>
</feature>
<dbReference type="InterPro" id="IPR014016">
    <property type="entry name" value="UvrD-like_ATP-bd"/>
</dbReference>
<evidence type="ECO:0000313" key="8">
    <source>
        <dbReference type="Proteomes" id="UP000198796"/>
    </source>
</evidence>
<evidence type="ECO:0000256" key="4">
    <source>
        <dbReference type="ARBA" id="ARBA00022840"/>
    </source>
</evidence>
<organism evidence="7 8">
    <name type="scientific">Poseidonocella pacifica</name>
    <dbReference type="NCBI Taxonomy" id="871651"/>
    <lineage>
        <taxon>Bacteria</taxon>
        <taxon>Pseudomonadati</taxon>
        <taxon>Pseudomonadota</taxon>
        <taxon>Alphaproteobacteria</taxon>
        <taxon>Rhodobacterales</taxon>
        <taxon>Roseobacteraceae</taxon>
        <taxon>Poseidonocella</taxon>
    </lineage>
</organism>
<dbReference type="Gene3D" id="3.40.50.300">
    <property type="entry name" value="P-loop containing nucleotide triphosphate hydrolases"/>
    <property type="match status" value="2"/>
</dbReference>
<dbReference type="PANTHER" id="PTHR11070:SF2">
    <property type="entry name" value="ATP-DEPENDENT DNA HELICASE SRS2"/>
    <property type="match status" value="1"/>
</dbReference>
<dbReference type="Pfam" id="PF00580">
    <property type="entry name" value="UvrD-helicase"/>
    <property type="match status" value="2"/>
</dbReference>
<reference evidence="7 8" key="1">
    <citation type="submission" date="2016-10" db="EMBL/GenBank/DDBJ databases">
        <authorList>
            <person name="de Groot N.N."/>
        </authorList>
    </citation>
    <scope>NUCLEOTIDE SEQUENCE [LARGE SCALE GENOMIC DNA]</scope>
    <source>
        <strain evidence="7 8">DSM 29316</strain>
    </source>
</reference>
<sequence>MPNDINLLDVARGTVEAPAGCGKTELIVSALRRHAGPKPVLVLTHTNAGIAALRHRLSRHLVPKDRYRLSTIDGWALRILKTFPAQSGIAPAHLDLENAGEDYPAIKAAIARFLTGRHVDDILFASYSRVIVDEYQDCDPDQHVVVCHLATVLPTVVLGDPMQEIFNWRGRHPDWDADVVGNFPLVAELTRPWRWENAGAHELGAWLLAARRTLKAGSRIDLRMAPPDVSWIRLDGVSDHEKQRLACLTRSPRAGGEVLIMTGGTQKELQRKLAKQTPGAVTVEAVDLTDVTDFAGEVGLVAPGNLEAALDFAFAVMTGVDREGIAARATTIAAGRHRAPPEAHELAAIRFREIGDAASLIALFRALEAAQGARTFRPEILRACIKALQSSGPDVSFLEAAKRIREQQRVLGRRLPTRAVGSPLLLKGLEGDVAVILDASDFDRDPAKNRKNLYVSLTRGSRKLVVCSPSHLLG</sequence>
<evidence type="ECO:0000256" key="3">
    <source>
        <dbReference type="ARBA" id="ARBA00022806"/>
    </source>
</evidence>
<dbReference type="GO" id="GO:0016787">
    <property type="term" value="F:hydrolase activity"/>
    <property type="evidence" value="ECO:0007669"/>
    <property type="project" value="UniProtKB-KW"/>
</dbReference>
<gene>
    <name evidence="7" type="ORF">SAMN05421688_3257</name>
</gene>
<dbReference type="InterPro" id="IPR027417">
    <property type="entry name" value="P-loop_NTPase"/>
</dbReference>
<dbReference type="PANTHER" id="PTHR11070">
    <property type="entry name" value="UVRD / RECB / PCRA DNA HELICASE FAMILY MEMBER"/>
    <property type="match status" value="1"/>
</dbReference>
<protein>
    <recommendedName>
        <fullName evidence="5">DNA 3'-5' helicase II</fullName>
    </recommendedName>
</protein>
<keyword evidence="4" id="KW-0067">ATP-binding</keyword>
<dbReference type="GO" id="GO:0000725">
    <property type="term" value="P:recombinational repair"/>
    <property type="evidence" value="ECO:0007669"/>
    <property type="project" value="TreeGrafter"/>
</dbReference>
<keyword evidence="1" id="KW-0547">Nucleotide-binding</keyword>
<dbReference type="Proteomes" id="UP000198796">
    <property type="component" value="Unassembled WGS sequence"/>
</dbReference>
<dbReference type="OrthoDB" id="7211215at2"/>